<evidence type="ECO:0000313" key="2">
    <source>
        <dbReference type="EMBL" id="EMD87658.1"/>
    </source>
</evidence>
<feature type="region of interest" description="Disordered" evidence="1">
    <location>
        <begin position="198"/>
        <end position="228"/>
    </location>
</feature>
<reference evidence="2 3" key="1">
    <citation type="journal article" date="2012" name="PLoS Pathog.">
        <title>Diverse lifestyles and strategies of plant pathogenesis encoded in the genomes of eighteen Dothideomycetes fungi.</title>
        <authorList>
            <person name="Ohm R.A."/>
            <person name="Feau N."/>
            <person name="Henrissat B."/>
            <person name="Schoch C.L."/>
            <person name="Horwitz B.A."/>
            <person name="Barry K.W."/>
            <person name="Condon B.J."/>
            <person name="Copeland A.C."/>
            <person name="Dhillon B."/>
            <person name="Glaser F."/>
            <person name="Hesse C.N."/>
            <person name="Kosti I."/>
            <person name="LaButti K."/>
            <person name="Lindquist E.A."/>
            <person name="Lucas S."/>
            <person name="Salamov A.A."/>
            <person name="Bradshaw R.E."/>
            <person name="Ciuffetti L."/>
            <person name="Hamelin R.C."/>
            <person name="Kema G.H.J."/>
            <person name="Lawrence C."/>
            <person name="Scott J.A."/>
            <person name="Spatafora J.W."/>
            <person name="Turgeon B.G."/>
            <person name="de Wit P.J.G.M."/>
            <person name="Zhong S."/>
            <person name="Goodwin S.B."/>
            <person name="Grigoriev I.V."/>
        </authorList>
    </citation>
    <scope>NUCLEOTIDE SEQUENCE [LARGE SCALE GENOMIC DNA]</scope>
    <source>
        <strain evidence="3">C5 / ATCC 48332 / race O</strain>
    </source>
</reference>
<name>M2UI27_COCH5</name>
<dbReference type="EMBL" id="KB445582">
    <property type="protein sequence ID" value="EMD87658.1"/>
    <property type="molecule type" value="Genomic_DNA"/>
</dbReference>
<proteinExistence type="predicted"/>
<keyword evidence="3" id="KW-1185">Reference proteome</keyword>
<evidence type="ECO:0000313" key="3">
    <source>
        <dbReference type="Proteomes" id="UP000016936"/>
    </source>
</evidence>
<evidence type="ECO:0000256" key="1">
    <source>
        <dbReference type="SAM" id="MobiDB-lite"/>
    </source>
</evidence>
<dbReference type="OMA" id="YNADNLV"/>
<protein>
    <submittedName>
        <fullName evidence="2">Uncharacterized protein</fullName>
    </submittedName>
</protein>
<accession>M2UI27</accession>
<dbReference type="AlphaFoldDB" id="M2UI27"/>
<dbReference type="HOGENOM" id="CLU_046000_0_0_1"/>
<sequence>MIYNLVRKSGIPVLASLASDGASQWPCCLAVKYLEARMQATISLQYSLPIQGFDDKQTFTLLYNADNLVPDNTSVQYSPTSLPQNRLHEIARQGNAQLRMLCLTLKAPCPVWCPISSGPTMPKDGFSDAFAQFVKLASATQIHVLFDWNWLHKDHYTRFEHLIRHPEQFTGIPVDPSSARHFRLADWSVLGPVDDVTSEAPPPYIEASKKRPRQVTTSPSPEPSLKRTLLSPTSCLLSSPTEKASAVSVFAPNPKLRSPSPITSAPDFQDAIKNTLETLLPQMLEAILPDMLPRVLAAPCSSSPSSSLSRSSSRPKPKPKPISSLGNLLNAQVSARLEAQLEEIYAQTLDHASQLHSAADDEFHELLEEQKLDVVMVKEDSIMELNRVFDDKLAKFKESTTEMVDEMEKRVELVYADVCERLDELASKKVGFSSRRGNVEKTEDSLSVTRPRGIQDRGRRAVSLPL</sequence>
<gene>
    <name evidence="2" type="ORF">COCHEDRAFT_1206817</name>
</gene>
<reference evidence="3" key="2">
    <citation type="journal article" date="2013" name="PLoS Genet.">
        <title>Comparative genome structure, secondary metabolite, and effector coding capacity across Cochliobolus pathogens.</title>
        <authorList>
            <person name="Condon B.J."/>
            <person name="Leng Y."/>
            <person name="Wu D."/>
            <person name="Bushley K.E."/>
            <person name="Ohm R.A."/>
            <person name="Otillar R."/>
            <person name="Martin J."/>
            <person name="Schackwitz W."/>
            <person name="Grimwood J."/>
            <person name="MohdZainudin N."/>
            <person name="Xue C."/>
            <person name="Wang R."/>
            <person name="Manning V.A."/>
            <person name="Dhillon B."/>
            <person name="Tu Z.J."/>
            <person name="Steffenson B.J."/>
            <person name="Salamov A."/>
            <person name="Sun H."/>
            <person name="Lowry S."/>
            <person name="LaButti K."/>
            <person name="Han J."/>
            <person name="Copeland A."/>
            <person name="Lindquist E."/>
            <person name="Barry K."/>
            <person name="Schmutz J."/>
            <person name="Baker S.E."/>
            <person name="Ciuffetti L.M."/>
            <person name="Grigoriev I.V."/>
            <person name="Zhong S."/>
            <person name="Turgeon B.G."/>
        </authorList>
    </citation>
    <scope>NUCLEOTIDE SEQUENCE [LARGE SCALE GENOMIC DNA]</scope>
    <source>
        <strain evidence="3">C5 / ATCC 48332 / race O</strain>
    </source>
</reference>
<organism evidence="2 3">
    <name type="scientific">Cochliobolus heterostrophus (strain C5 / ATCC 48332 / race O)</name>
    <name type="common">Southern corn leaf blight fungus</name>
    <name type="synonym">Bipolaris maydis</name>
    <dbReference type="NCBI Taxonomy" id="701091"/>
    <lineage>
        <taxon>Eukaryota</taxon>
        <taxon>Fungi</taxon>
        <taxon>Dikarya</taxon>
        <taxon>Ascomycota</taxon>
        <taxon>Pezizomycotina</taxon>
        <taxon>Dothideomycetes</taxon>
        <taxon>Pleosporomycetidae</taxon>
        <taxon>Pleosporales</taxon>
        <taxon>Pleosporineae</taxon>
        <taxon>Pleosporaceae</taxon>
        <taxon>Bipolaris</taxon>
    </lineage>
</organism>
<feature type="region of interest" description="Disordered" evidence="1">
    <location>
        <begin position="440"/>
        <end position="466"/>
    </location>
</feature>
<dbReference type="Proteomes" id="UP000016936">
    <property type="component" value="Unassembled WGS sequence"/>
</dbReference>
<dbReference type="OrthoDB" id="3737134at2759"/>
<feature type="compositionally biased region" description="Low complexity" evidence="1">
    <location>
        <begin position="301"/>
        <end position="312"/>
    </location>
</feature>
<feature type="region of interest" description="Disordered" evidence="1">
    <location>
        <begin position="299"/>
        <end position="325"/>
    </location>
</feature>